<dbReference type="PANTHER" id="PTHR13683:SF375">
    <property type="entry name" value="PEPTIDASE A1 DOMAIN-CONTAINING PROTEIN"/>
    <property type="match status" value="1"/>
</dbReference>
<evidence type="ECO:0000256" key="7">
    <source>
        <dbReference type="SAM" id="MobiDB-lite"/>
    </source>
</evidence>
<dbReference type="OrthoDB" id="2747330at2759"/>
<dbReference type="InterPro" id="IPR021109">
    <property type="entry name" value="Peptidase_aspartic_dom_sf"/>
</dbReference>
<reference evidence="10 11" key="2">
    <citation type="journal article" date="2014" name="BMC Genomics">
        <title>An improved genome of the model marine alga Ostreococcus tauri unfolds by assessing Illumina de novo assemblies.</title>
        <authorList>
            <person name="Blanc-Mathieu R."/>
            <person name="Verhelst B."/>
            <person name="Derelle E."/>
            <person name="Rombauts S."/>
            <person name="Bouget F.Y."/>
            <person name="Carre I."/>
            <person name="Chateau A."/>
            <person name="Eyre-Walker A."/>
            <person name="Grimsley N."/>
            <person name="Moreau H."/>
            <person name="Piegu B."/>
            <person name="Rivals E."/>
            <person name="Schackwitz W."/>
            <person name="Van de Peer Y."/>
            <person name="Piganeau G."/>
        </authorList>
    </citation>
    <scope>NUCLEOTIDE SEQUENCE [LARGE SCALE GENOMIC DNA]</scope>
    <source>
        <strain evidence="11">OTTH 0595 / CCAP 157/2 / RCC745</strain>
    </source>
</reference>
<dbReference type="CDD" id="cd05476">
    <property type="entry name" value="pepsin_A_like_plant"/>
    <property type="match status" value="1"/>
</dbReference>
<keyword evidence="4" id="KW-0378">Hydrolase</keyword>
<feature type="region of interest" description="Disordered" evidence="7">
    <location>
        <begin position="429"/>
        <end position="465"/>
    </location>
</feature>
<dbReference type="GO" id="GO:0004190">
    <property type="term" value="F:aspartic-type endopeptidase activity"/>
    <property type="evidence" value="ECO:0007669"/>
    <property type="project" value="InterPro"/>
</dbReference>
<evidence type="ECO:0000256" key="1">
    <source>
        <dbReference type="ARBA" id="ARBA00007447"/>
    </source>
</evidence>
<dbReference type="Proteomes" id="UP000009170">
    <property type="component" value="Unassembled WGS sequence"/>
</dbReference>
<keyword evidence="3" id="KW-0732">Signal</keyword>
<dbReference type="GO" id="GO:0012505">
    <property type="term" value="C:endomembrane system"/>
    <property type="evidence" value="ECO:0007669"/>
    <property type="project" value="UniProtKB-SubCell"/>
</dbReference>
<dbReference type="EMBL" id="CAID01000018">
    <property type="protein sequence ID" value="CEG00738.1"/>
    <property type="molecule type" value="Genomic_DNA"/>
</dbReference>
<sequence length="518" mass="55681">MARVGHGARVGRSRRRWMRVFFSPIVALALVTRVHGAPSAMGLRKRPFKNTAARGRALGSTAREVYGEVLETGVLVASFELAGAQTFELIVDTGSSRTYLPCKGCASCGAHEAGRYYDYDASADFSRVECSACAGIGGKCGTSGVCRYDVHYLEGSGSEGYLVRDVVSLGGSVGNATVVFGCEERELGSIKQQSADGLFGFGRQAYALRAQLASASVIDDLFSMCVEGYEKLSGEHVGGLLTLGNFDFGADAPALVYTPMVSSAMYYQVTTTSWTLGNSVVEGSRGVLTIIDSGTSYTYVPGNMHARFLQLAEDAARESGLEKVAPPEDYPDLCFGNSGGLGWSTVSEYFPALKIEYHGSARLTLSPETYLYWHQKNASAFCVGILEHDDNRILLGQITMRNTFTEFDVARSQVGMASANCEMLREKYVEHASESPRLPPPPPPPSPSQSPLPPPSPPGSSDDNDSGVFVYLAMPVVGIIGVMGGSALMKKRDSNQWRRLEEDIGEHLDGEIELVDVP</sequence>
<comment type="subcellular location">
    <subcellularLocation>
        <location evidence="5">Endomembrane system</location>
        <topology evidence="5">Single-pass type I membrane protein</topology>
    </subcellularLocation>
</comment>
<comment type="caution">
    <text evidence="10">The sequence shown here is derived from an EMBL/GenBank/DDBJ whole genome shotgun (WGS) entry which is preliminary data.</text>
</comment>
<keyword evidence="11" id="KW-1185">Reference proteome</keyword>
<keyword evidence="2" id="KW-0645">Protease</keyword>
<dbReference type="PANTHER" id="PTHR13683">
    <property type="entry name" value="ASPARTYL PROTEASES"/>
    <property type="match status" value="1"/>
</dbReference>
<dbReference type="STRING" id="70448.A0A096P905"/>
<dbReference type="RefSeq" id="XP_003084159.2">
    <property type="nucleotide sequence ID" value="XM_003084111.2"/>
</dbReference>
<dbReference type="InterPro" id="IPR033121">
    <property type="entry name" value="PEPTIDASE_A1"/>
</dbReference>
<evidence type="ECO:0000256" key="6">
    <source>
        <dbReference type="PIRSR" id="PIRSR601461-1"/>
    </source>
</evidence>
<feature type="active site" evidence="6">
    <location>
        <position position="92"/>
    </location>
</feature>
<keyword evidence="8" id="KW-0812">Transmembrane</keyword>
<dbReference type="KEGG" id="ota:OT_ostta18g01150"/>
<dbReference type="SUPFAM" id="SSF50630">
    <property type="entry name" value="Acid proteases"/>
    <property type="match status" value="1"/>
</dbReference>
<comment type="similarity">
    <text evidence="1">Belongs to the peptidase A1 family.</text>
</comment>
<evidence type="ECO:0000313" key="10">
    <source>
        <dbReference type="EMBL" id="CEG00738.1"/>
    </source>
</evidence>
<dbReference type="PROSITE" id="PS51767">
    <property type="entry name" value="PEPTIDASE_A1"/>
    <property type="match status" value="1"/>
</dbReference>
<dbReference type="FunCoup" id="A0A096P905">
    <property type="interactions" value="789"/>
</dbReference>
<feature type="transmembrane region" description="Helical" evidence="8">
    <location>
        <begin position="468"/>
        <end position="489"/>
    </location>
</feature>
<dbReference type="GeneID" id="9838207"/>
<protein>
    <submittedName>
        <fullName evidence="10">Peptidase aspartic, active site</fullName>
    </submittedName>
</protein>
<feature type="compositionally biased region" description="Pro residues" evidence="7">
    <location>
        <begin position="437"/>
        <end position="458"/>
    </location>
</feature>
<keyword evidence="8" id="KW-0472">Membrane</keyword>
<feature type="active site" evidence="6">
    <location>
        <position position="292"/>
    </location>
</feature>
<gene>
    <name evidence="10" type="ORF">OT_ostta18g01150</name>
</gene>
<dbReference type="AlphaFoldDB" id="A0A096P905"/>
<dbReference type="InterPro" id="IPR001461">
    <property type="entry name" value="Aspartic_peptidase_A1"/>
</dbReference>
<dbReference type="InterPro" id="IPR001969">
    <property type="entry name" value="Aspartic_peptidase_AS"/>
</dbReference>
<evidence type="ECO:0000259" key="9">
    <source>
        <dbReference type="PROSITE" id="PS51767"/>
    </source>
</evidence>
<organism evidence="10 11">
    <name type="scientific">Ostreococcus tauri</name>
    <name type="common">Marine green alga</name>
    <dbReference type="NCBI Taxonomy" id="70448"/>
    <lineage>
        <taxon>Eukaryota</taxon>
        <taxon>Viridiplantae</taxon>
        <taxon>Chlorophyta</taxon>
        <taxon>Mamiellophyceae</taxon>
        <taxon>Mamiellales</taxon>
        <taxon>Bathycoccaceae</taxon>
        <taxon>Ostreococcus</taxon>
    </lineage>
</organism>
<evidence type="ECO:0000256" key="2">
    <source>
        <dbReference type="ARBA" id="ARBA00022670"/>
    </source>
</evidence>
<accession>A0A096P905</accession>
<proteinExistence type="inferred from homology"/>
<evidence type="ECO:0000256" key="4">
    <source>
        <dbReference type="ARBA" id="ARBA00022801"/>
    </source>
</evidence>
<evidence type="ECO:0000313" key="11">
    <source>
        <dbReference type="Proteomes" id="UP000009170"/>
    </source>
</evidence>
<name>A0A096P905_OSTTA</name>
<dbReference type="InterPro" id="IPR034161">
    <property type="entry name" value="Pepsin-like_plant"/>
</dbReference>
<reference evidence="11" key="1">
    <citation type="journal article" date="2006" name="Proc. Natl. Acad. Sci. U.S.A.">
        <title>Genome analysis of the smallest free-living eukaryote Ostreococcus tauri unveils many unique features.</title>
        <authorList>
            <person name="Derelle E."/>
            <person name="Ferraz C."/>
            <person name="Rombauts S."/>
            <person name="Rouze P."/>
            <person name="Worden A.Z."/>
            <person name="Robbens S."/>
            <person name="Partensky F."/>
            <person name="Degroeve S."/>
            <person name="Echeynie S."/>
            <person name="Cooke R."/>
            <person name="Saeys Y."/>
            <person name="Wuyts J."/>
            <person name="Jabbari K."/>
            <person name="Bowler C."/>
            <person name="Panaud O."/>
            <person name="Piegu B."/>
            <person name="Ball S.G."/>
            <person name="Ral J.-P."/>
            <person name="Bouget F.-Y."/>
            <person name="Piganeau G."/>
            <person name="De Baets B."/>
            <person name="Picard A."/>
            <person name="Delseny M."/>
            <person name="Demaille J."/>
            <person name="Van de Peer Y."/>
            <person name="Moreau H."/>
        </authorList>
    </citation>
    <scope>NUCLEOTIDE SEQUENCE [LARGE SCALE GENOMIC DNA]</scope>
    <source>
        <strain evidence="11">OTTH 0595 / CCAP 157/2 / RCC745</strain>
    </source>
</reference>
<dbReference type="InParanoid" id="A0A096P905"/>
<keyword evidence="8" id="KW-1133">Transmembrane helix</keyword>
<evidence type="ECO:0000256" key="8">
    <source>
        <dbReference type="SAM" id="Phobius"/>
    </source>
</evidence>
<dbReference type="Gene3D" id="2.40.70.10">
    <property type="entry name" value="Acid Proteases"/>
    <property type="match status" value="2"/>
</dbReference>
<dbReference type="PROSITE" id="PS00141">
    <property type="entry name" value="ASP_PROTEASE"/>
    <property type="match status" value="1"/>
</dbReference>
<feature type="domain" description="Peptidase A1" evidence="9">
    <location>
        <begin position="75"/>
        <end position="417"/>
    </location>
</feature>
<dbReference type="Pfam" id="PF00026">
    <property type="entry name" value="Asp"/>
    <property type="match status" value="1"/>
</dbReference>
<evidence type="ECO:0000256" key="3">
    <source>
        <dbReference type="ARBA" id="ARBA00022729"/>
    </source>
</evidence>
<evidence type="ECO:0000256" key="5">
    <source>
        <dbReference type="ARBA" id="ARBA00046288"/>
    </source>
</evidence>
<dbReference type="GO" id="GO:0006508">
    <property type="term" value="P:proteolysis"/>
    <property type="evidence" value="ECO:0007669"/>
    <property type="project" value="UniProtKB-KW"/>
</dbReference>